<comment type="caution">
    <text evidence="1">The sequence shown here is derived from an EMBL/GenBank/DDBJ whole genome shotgun (WGS) entry which is preliminary data.</text>
</comment>
<organism evidence="1 2">
    <name type="scientific">Dietzia aerolata</name>
    <dbReference type="NCBI Taxonomy" id="595984"/>
    <lineage>
        <taxon>Bacteria</taxon>
        <taxon>Bacillati</taxon>
        <taxon>Actinomycetota</taxon>
        <taxon>Actinomycetes</taxon>
        <taxon>Mycobacteriales</taxon>
        <taxon>Dietziaceae</taxon>
        <taxon>Dietzia</taxon>
    </lineage>
</organism>
<evidence type="ECO:0000313" key="1">
    <source>
        <dbReference type="EMBL" id="MFB9258589.1"/>
    </source>
</evidence>
<accession>A0ABV5JLJ2</accession>
<protein>
    <submittedName>
        <fullName evidence="1">Uncharacterized protein</fullName>
    </submittedName>
</protein>
<keyword evidence="2" id="KW-1185">Reference proteome</keyword>
<evidence type="ECO:0000313" key="2">
    <source>
        <dbReference type="Proteomes" id="UP001589700"/>
    </source>
</evidence>
<dbReference type="Proteomes" id="UP001589700">
    <property type="component" value="Unassembled WGS sequence"/>
</dbReference>
<proteinExistence type="predicted"/>
<dbReference type="EMBL" id="JBHMDY010000001">
    <property type="protein sequence ID" value="MFB9258589.1"/>
    <property type="molecule type" value="Genomic_DNA"/>
</dbReference>
<sequence length="414" mass="45199">MSATVHELHPDVFTMRADLARVLQLARARRVGPEALLALTITKVLAATEPTVTTDIGVGGRGSLNSLVALVGPSGAGKGVAETTATEQIIVQDHNGNPIPTPVLPFGSGEGIASAYRPRGTDPEEQHLRTRVIFSSSEIDKVTALSSRTGSTLSSTLREAFMGEMLGAQNATTENSNAVPRHTYRFAAVLGVQPRRSAALLGEQSGGTPQRVLWARVGDPQAPRRKPADPGPLRITLPRLDGDVQMNVHHEITADYDQIQQDRLHVDLDGDDIDGHTRLVQLKVAAALALMESRTVIGVVDWEIAGMIVDRSTATRDEVQRILDADRKVEVVRRAEERAEGNLHADDHREREARKRVRDRIITVLSERGETSSSDLYKAVRHNLREHFDPVITELIVGNKITVASTNPDRYKLS</sequence>
<name>A0ABV5JLJ2_9ACTN</name>
<dbReference type="RefSeq" id="WP_182632697.1">
    <property type="nucleotide sequence ID" value="NZ_JAALDM010000175.1"/>
</dbReference>
<gene>
    <name evidence="1" type="ORF">ACFFVD_02110</name>
</gene>
<reference evidence="1 2" key="1">
    <citation type="submission" date="2024-09" db="EMBL/GenBank/DDBJ databases">
        <authorList>
            <person name="Sun Q."/>
            <person name="Mori K."/>
        </authorList>
    </citation>
    <scope>NUCLEOTIDE SEQUENCE [LARGE SCALE GENOMIC DNA]</scope>
    <source>
        <strain evidence="1 2">CCM 7659</strain>
    </source>
</reference>